<keyword evidence="2" id="KW-1185">Reference proteome</keyword>
<evidence type="ECO:0000313" key="1">
    <source>
        <dbReference type="EMBL" id="NBN65942.1"/>
    </source>
</evidence>
<gene>
    <name evidence="1" type="ORF">GWI71_19795</name>
</gene>
<protein>
    <submittedName>
        <fullName evidence="1">Uncharacterized protein</fullName>
    </submittedName>
</protein>
<dbReference type="Proteomes" id="UP000541347">
    <property type="component" value="Unassembled WGS sequence"/>
</dbReference>
<evidence type="ECO:0000313" key="2">
    <source>
        <dbReference type="Proteomes" id="UP000541347"/>
    </source>
</evidence>
<reference evidence="1 2" key="1">
    <citation type="submission" date="2020-01" db="EMBL/GenBank/DDBJ databases">
        <authorList>
            <person name="Peng S.Y."/>
            <person name="Li J."/>
            <person name="Wang M."/>
            <person name="Wang L."/>
            <person name="Wang C.Q."/>
            <person name="Wang J.R."/>
        </authorList>
    </citation>
    <scope>NUCLEOTIDE SEQUENCE [LARGE SCALE GENOMIC DNA]</scope>
    <source>
        <strain evidence="1 2">XCT-34</strain>
    </source>
</reference>
<accession>A0ABW9ZSD5</accession>
<dbReference type="EMBL" id="JAABLP010000007">
    <property type="protein sequence ID" value="NBN65942.1"/>
    <property type="molecule type" value="Genomic_DNA"/>
</dbReference>
<proteinExistence type="predicted"/>
<sequence>MKFGLRKYLIATFVFFLGAFTFVFFRIDGLGLIETLWRQNPPRIKEEICSPSRNNCVIKITTNNGFGPNSTKTVLLNFNKSAKSDFSDFQEPYAIFEPEAFVDLMWLDDETLEVHYSDGEFEIHGKMPISFKILWRKD</sequence>
<dbReference type="RefSeq" id="WP_161677955.1">
    <property type="nucleotide sequence ID" value="NZ_JAABLP010000007.1"/>
</dbReference>
<name>A0ABW9ZSD5_9HYPH</name>
<comment type="caution">
    <text evidence="1">The sequence shown here is derived from an EMBL/GenBank/DDBJ whole genome shotgun (WGS) entry which is preliminary data.</text>
</comment>
<organism evidence="1 2">
    <name type="scientific">Pannonibacter tanglangensis</name>
    <dbReference type="NCBI Taxonomy" id="2750084"/>
    <lineage>
        <taxon>Bacteria</taxon>
        <taxon>Pseudomonadati</taxon>
        <taxon>Pseudomonadota</taxon>
        <taxon>Alphaproteobacteria</taxon>
        <taxon>Hyphomicrobiales</taxon>
        <taxon>Stappiaceae</taxon>
        <taxon>Pannonibacter</taxon>
    </lineage>
</organism>